<keyword evidence="9" id="KW-0378">Hydrolase</keyword>
<evidence type="ECO:0000313" key="9">
    <source>
        <dbReference type="EMBL" id="MDO3381090.1"/>
    </source>
</evidence>
<evidence type="ECO:0000256" key="6">
    <source>
        <dbReference type="RuleBase" id="RU364113"/>
    </source>
</evidence>
<evidence type="ECO:0000313" key="10">
    <source>
        <dbReference type="Proteomes" id="UP001168380"/>
    </source>
</evidence>
<accession>A0ABT8TB07</accession>
<evidence type="ECO:0000256" key="5">
    <source>
        <dbReference type="ARBA" id="ARBA00023136"/>
    </source>
</evidence>
<dbReference type="EMBL" id="JAULRT010000032">
    <property type="protein sequence ID" value="MDO3381090.1"/>
    <property type="molecule type" value="Genomic_DNA"/>
</dbReference>
<dbReference type="InterPro" id="IPR010201">
    <property type="entry name" value="HflK"/>
</dbReference>
<dbReference type="Pfam" id="PF01145">
    <property type="entry name" value="Band_7"/>
    <property type="match status" value="1"/>
</dbReference>
<evidence type="ECO:0000256" key="4">
    <source>
        <dbReference type="ARBA" id="ARBA00022989"/>
    </source>
</evidence>
<dbReference type="SMART" id="SM00244">
    <property type="entry name" value="PHB"/>
    <property type="match status" value="1"/>
</dbReference>
<evidence type="ECO:0000256" key="2">
    <source>
        <dbReference type="ARBA" id="ARBA00006971"/>
    </source>
</evidence>
<protein>
    <recommendedName>
        <fullName evidence="6">Protein HflK</fullName>
    </recommendedName>
</protein>
<comment type="function">
    <text evidence="6">HflC and HflK could encode or regulate a protease.</text>
</comment>
<dbReference type="Pfam" id="PF12221">
    <property type="entry name" value="HflK_N"/>
    <property type="match status" value="1"/>
</dbReference>
<dbReference type="InterPro" id="IPR050710">
    <property type="entry name" value="Band7/mec-2_domain"/>
</dbReference>
<evidence type="ECO:0000256" key="3">
    <source>
        <dbReference type="ARBA" id="ARBA00022692"/>
    </source>
</evidence>
<proteinExistence type="inferred from homology"/>
<evidence type="ECO:0000259" key="8">
    <source>
        <dbReference type="SMART" id="SM00244"/>
    </source>
</evidence>
<dbReference type="PANTHER" id="PTHR43327">
    <property type="entry name" value="STOMATIN-LIKE PROTEIN 2, MITOCHONDRIAL"/>
    <property type="match status" value="1"/>
</dbReference>
<feature type="region of interest" description="Disordered" evidence="7">
    <location>
        <begin position="1"/>
        <end position="27"/>
    </location>
</feature>
<dbReference type="Proteomes" id="UP001168380">
    <property type="component" value="Unassembled WGS sequence"/>
</dbReference>
<keyword evidence="10" id="KW-1185">Reference proteome</keyword>
<feature type="domain" description="Band 7" evidence="8">
    <location>
        <begin position="73"/>
        <end position="233"/>
    </location>
</feature>
<keyword evidence="4 6" id="KW-1133">Transmembrane helix</keyword>
<reference evidence="9" key="1">
    <citation type="submission" date="2023-07" db="EMBL/GenBank/DDBJ databases">
        <title>Gilvimarinus algae sp. nov., isolated from the surface of Kelp.</title>
        <authorList>
            <person name="Sun Y.Y."/>
            <person name="Gong Y."/>
            <person name="Du Z.J."/>
        </authorList>
    </citation>
    <scope>NUCLEOTIDE SEQUENCE</scope>
    <source>
        <strain evidence="9">SDUM040014</strain>
    </source>
</reference>
<keyword evidence="3 6" id="KW-0812">Transmembrane</keyword>
<dbReference type="PANTHER" id="PTHR43327:SF2">
    <property type="entry name" value="MODULATOR OF FTSH PROTEASE HFLK"/>
    <property type="match status" value="1"/>
</dbReference>
<organism evidence="9 10">
    <name type="scientific">Gilvimarinus algae</name>
    <dbReference type="NCBI Taxonomy" id="3058037"/>
    <lineage>
        <taxon>Bacteria</taxon>
        <taxon>Pseudomonadati</taxon>
        <taxon>Pseudomonadota</taxon>
        <taxon>Gammaproteobacteria</taxon>
        <taxon>Cellvibrionales</taxon>
        <taxon>Cellvibrionaceae</taxon>
        <taxon>Gilvimarinus</taxon>
    </lineage>
</organism>
<keyword evidence="9" id="KW-0645">Protease</keyword>
<dbReference type="CDD" id="cd03404">
    <property type="entry name" value="SPFH_HflK"/>
    <property type="match status" value="1"/>
</dbReference>
<dbReference type="NCBIfam" id="TIGR01933">
    <property type="entry name" value="hflK"/>
    <property type="match status" value="1"/>
</dbReference>
<dbReference type="GO" id="GO:0006508">
    <property type="term" value="P:proteolysis"/>
    <property type="evidence" value="ECO:0007669"/>
    <property type="project" value="UniProtKB-KW"/>
</dbReference>
<evidence type="ECO:0000256" key="7">
    <source>
        <dbReference type="SAM" id="MobiDB-lite"/>
    </source>
</evidence>
<feature type="transmembrane region" description="Helical" evidence="6">
    <location>
        <begin position="55"/>
        <end position="78"/>
    </location>
</feature>
<dbReference type="GO" id="GO:0008233">
    <property type="term" value="F:peptidase activity"/>
    <property type="evidence" value="ECO:0007669"/>
    <property type="project" value="UniProtKB-KW"/>
</dbReference>
<name>A0ABT8TB07_9GAMM</name>
<dbReference type="InterPro" id="IPR036013">
    <property type="entry name" value="Band_7/SPFH_dom_sf"/>
</dbReference>
<keyword evidence="5 6" id="KW-0472">Membrane</keyword>
<comment type="similarity">
    <text evidence="2 6">Belongs to the band 7/mec-2 family. HflK subfamily.</text>
</comment>
<sequence length="377" mass="41720">MAWNEPGGGDKDPWGNRNNDGPPDLDEALKKLQEKLGGIFGGGSGGKGGGSAKGFGTLLIGAIVVAGLLYAFAGFYQVDEKERAVVLRFGAFSEIKQPGLRWNAPLITEVFVENVTEERQYPSRGLMLTEDESIVELPITVQYNVNDVKAYVLNVRDPEVSLRHAADSALRHVVGSTELEQVLSEGRGKIADEVEVRLQQYLDSYGTGILVRDVNIQEGRPPEEVRAAFDDVIKAKEDEERLKNEAQAYANAVVPAARGRAQRMLEEAEAYRAEVTSRAEGESERFVNLLTEYTKAPEVTRERLYIEALEQVMGNASKVLVDVEGGNNMMYLPLDKLMEQSSGQSRSTTLSQEQLRQISDYVSRQLGRSNNTYREGR</sequence>
<comment type="caution">
    <text evidence="9">The sequence shown here is derived from an EMBL/GenBank/DDBJ whole genome shotgun (WGS) entry which is preliminary data.</text>
</comment>
<dbReference type="RefSeq" id="WP_302711214.1">
    <property type="nucleotide sequence ID" value="NZ_JAULRT010000032.1"/>
</dbReference>
<gene>
    <name evidence="9" type="primary">hflK</name>
    <name evidence="9" type="ORF">QWI16_02825</name>
</gene>
<comment type="subunit">
    <text evidence="6">HflC and HflK may interact to form a multimeric complex.</text>
</comment>
<evidence type="ECO:0000256" key="1">
    <source>
        <dbReference type="ARBA" id="ARBA00004167"/>
    </source>
</evidence>
<dbReference type="InterPro" id="IPR020980">
    <property type="entry name" value="Membrane_HflK_N"/>
</dbReference>
<dbReference type="InterPro" id="IPR001972">
    <property type="entry name" value="Stomatin_HflK_fam"/>
</dbReference>
<dbReference type="Gene3D" id="3.30.479.30">
    <property type="entry name" value="Band 7 domain"/>
    <property type="match status" value="1"/>
</dbReference>
<dbReference type="PRINTS" id="PR00721">
    <property type="entry name" value="STOMATIN"/>
</dbReference>
<comment type="subcellular location">
    <subcellularLocation>
        <location evidence="1">Membrane</location>
        <topology evidence="1">Single-pass membrane protein</topology>
    </subcellularLocation>
</comment>
<dbReference type="InterPro" id="IPR001107">
    <property type="entry name" value="Band_7"/>
</dbReference>
<dbReference type="SUPFAM" id="SSF117892">
    <property type="entry name" value="Band 7/SPFH domain"/>
    <property type="match status" value="1"/>
</dbReference>